<evidence type="ECO:0000313" key="2">
    <source>
        <dbReference type="EMBL" id="AKH48282.1"/>
    </source>
</evidence>
<proteinExistence type="predicted"/>
<organism evidence="2">
    <name type="scientific">uncultured marine virus</name>
    <dbReference type="NCBI Taxonomy" id="186617"/>
    <lineage>
        <taxon>Viruses</taxon>
        <taxon>environmental samples</taxon>
    </lineage>
</organism>
<protein>
    <submittedName>
        <fullName evidence="2">Uncharacterized protein</fullName>
    </submittedName>
</protein>
<accession>A0A0F7LA56</accession>
<dbReference type="EMBL" id="KR029602">
    <property type="protein sequence ID" value="AKH48282.1"/>
    <property type="molecule type" value="Genomic_DNA"/>
</dbReference>
<evidence type="ECO:0000256" key="1">
    <source>
        <dbReference type="SAM" id="MobiDB-lite"/>
    </source>
</evidence>
<feature type="region of interest" description="Disordered" evidence="1">
    <location>
        <begin position="31"/>
        <end position="53"/>
    </location>
</feature>
<reference evidence="2" key="1">
    <citation type="journal article" date="2015" name="Front. Microbiol.">
        <title>Combining genomic sequencing methods to explore viral diversity and reveal potential virus-host interactions.</title>
        <authorList>
            <person name="Chow C.E."/>
            <person name="Winget D.M."/>
            <person name="White R.A.III."/>
            <person name="Hallam S.J."/>
            <person name="Suttle C.A."/>
        </authorList>
    </citation>
    <scope>NUCLEOTIDE SEQUENCE</scope>
    <source>
        <strain evidence="2">Oxic1_7</strain>
    </source>
</reference>
<name>A0A0F7LA56_9VIRU</name>
<sequence>MYHRQRLYYSNRSNTVRIMRDRRWHRDMVQCNNTSGSKDREQLCSRSKHIPKT</sequence>
<reference evidence="2" key="2">
    <citation type="submission" date="2015-03" db="EMBL/GenBank/DDBJ databases">
        <authorList>
            <person name="Chow C.-E.T."/>
            <person name="Winget D.M."/>
            <person name="White R.A.III."/>
            <person name="Hallam S.J."/>
            <person name="Suttle C.A."/>
        </authorList>
    </citation>
    <scope>NUCLEOTIDE SEQUENCE</scope>
    <source>
        <strain evidence="2">Oxic1_7</strain>
    </source>
</reference>